<dbReference type="InterPro" id="IPR014001">
    <property type="entry name" value="Helicase_ATP-bd"/>
</dbReference>
<dbReference type="InterPro" id="IPR014014">
    <property type="entry name" value="RNA_helicase_DEAD_Q_motif"/>
</dbReference>
<comment type="caution">
    <text evidence="13">The sequence shown here is derived from an EMBL/GenBank/DDBJ whole genome shotgun (WGS) entry which is preliminary data.</text>
</comment>
<feature type="region of interest" description="Disordered" evidence="9">
    <location>
        <begin position="377"/>
        <end position="452"/>
    </location>
</feature>
<dbReference type="EMBL" id="AMRJ01000016">
    <property type="protein sequence ID" value="EKF73965.1"/>
    <property type="molecule type" value="Genomic_DNA"/>
</dbReference>
<dbReference type="PROSITE" id="PS51192">
    <property type="entry name" value="HELICASE_ATP_BIND_1"/>
    <property type="match status" value="1"/>
</dbReference>
<comment type="catalytic activity">
    <reaction evidence="6 7">
        <text>ATP + H2O = ADP + phosphate + H(+)</text>
        <dbReference type="Rhea" id="RHEA:13065"/>
        <dbReference type="ChEBI" id="CHEBI:15377"/>
        <dbReference type="ChEBI" id="CHEBI:15378"/>
        <dbReference type="ChEBI" id="CHEBI:30616"/>
        <dbReference type="ChEBI" id="CHEBI:43474"/>
        <dbReference type="ChEBI" id="CHEBI:456216"/>
        <dbReference type="EC" id="3.6.4.13"/>
    </reaction>
</comment>
<dbReference type="SMART" id="SM00490">
    <property type="entry name" value="HELICc"/>
    <property type="match status" value="1"/>
</dbReference>
<dbReference type="CDD" id="cd18787">
    <property type="entry name" value="SF2_C_DEAD"/>
    <property type="match status" value="1"/>
</dbReference>
<accession>L0WDU6</accession>
<evidence type="ECO:0000259" key="12">
    <source>
        <dbReference type="PROSITE" id="PS51195"/>
    </source>
</evidence>
<dbReference type="FunFam" id="3.40.50.300:FF:000108">
    <property type="entry name" value="ATP-dependent RNA helicase RhlE"/>
    <property type="match status" value="1"/>
</dbReference>
<organism evidence="13 14">
    <name type="scientific">Alcanivorax hongdengensis A-11-3</name>
    <dbReference type="NCBI Taxonomy" id="1177179"/>
    <lineage>
        <taxon>Bacteria</taxon>
        <taxon>Pseudomonadati</taxon>
        <taxon>Pseudomonadota</taxon>
        <taxon>Gammaproteobacteria</taxon>
        <taxon>Oceanospirillales</taxon>
        <taxon>Alcanivoracaceae</taxon>
        <taxon>Alcanivorax</taxon>
    </lineage>
</organism>
<feature type="compositionally biased region" description="Basic residues" evidence="9">
    <location>
        <begin position="389"/>
        <end position="398"/>
    </location>
</feature>
<keyword evidence="5 7" id="KW-0067">ATP-binding</keyword>
<dbReference type="InterPro" id="IPR050079">
    <property type="entry name" value="DEAD_box_RNA_helicase"/>
</dbReference>
<dbReference type="SUPFAM" id="SSF52540">
    <property type="entry name" value="P-loop containing nucleoside triphosphate hydrolases"/>
    <property type="match status" value="1"/>
</dbReference>
<evidence type="ECO:0000256" key="2">
    <source>
        <dbReference type="ARBA" id="ARBA00022741"/>
    </source>
</evidence>
<feature type="compositionally biased region" description="Basic residues" evidence="9">
    <location>
        <begin position="436"/>
        <end position="446"/>
    </location>
</feature>
<dbReference type="PROSITE" id="PS00039">
    <property type="entry name" value="DEAD_ATP_HELICASE"/>
    <property type="match status" value="1"/>
</dbReference>
<dbReference type="STRING" id="1177179.A11A3_10681"/>
<dbReference type="OrthoDB" id="9808889at2"/>
<dbReference type="PROSITE" id="PS51194">
    <property type="entry name" value="HELICASE_CTER"/>
    <property type="match status" value="1"/>
</dbReference>
<dbReference type="Gene3D" id="3.40.50.300">
    <property type="entry name" value="P-loop containing nucleotide triphosphate hydrolases"/>
    <property type="match status" value="2"/>
</dbReference>
<dbReference type="Pfam" id="PF00270">
    <property type="entry name" value="DEAD"/>
    <property type="match status" value="1"/>
</dbReference>
<dbReference type="InterPro" id="IPR001650">
    <property type="entry name" value="Helicase_C-like"/>
</dbReference>
<dbReference type="GO" id="GO:0005829">
    <property type="term" value="C:cytosol"/>
    <property type="evidence" value="ECO:0007669"/>
    <property type="project" value="TreeGrafter"/>
</dbReference>
<dbReference type="InterPro" id="IPR044742">
    <property type="entry name" value="DEAD/DEAH_RhlB"/>
</dbReference>
<comment type="function">
    <text evidence="7">DEAD-box RNA helicase involved in ribosome assembly. Has RNA-dependent ATPase activity and unwinds double-stranded RNA.</text>
</comment>
<gene>
    <name evidence="7" type="primary">rhlE</name>
    <name evidence="13" type="ORF">A11A3_10681</name>
</gene>
<dbReference type="EC" id="3.6.4.13" evidence="7"/>
<keyword evidence="7" id="KW-0690">Ribosome biogenesis</keyword>
<dbReference type="GO" id="GO:0005524">
    <property type="term" value="F:ATP binding"/>
    <property type="evidence" value="ECO:0007669"/>
    <property type="project" value="UniProtKB-UniRule"/>
</dbReference>
<dbReference type="InterPro" id="IPR028622">
    <property type="entry name" value="DEAD_helicase_RhlE"/>
</dbReference>
<evidence type="ECO:0000256" key="6">
    <source>
        <dbReference type="ARBA" id="ARBA00047984"/>
    </source>
</evidence>
<evidence type="ECO:0000256" key="5">
    <source>
        <dbReference type="ARBA" id="ARBA00022840"/>
    </source>
</evidence>
<dbReference type="GO" id="GO:0003676">
    <property type="term" value="F:nucleic acid binding"/>
    <property type="evidence" value="ECO:0007669"/>
    <property type="project" value="InterPro"/>
</dbReference>
<evidence type="ECO:0000256" key="3">
    <source>
        <dbReference type="ARBA" id="ARBA00022801"/>
    </source>
</evidence>
<feature type="domain" description="DEAD-box RNA helicase Q" evidence="12">
    <location>
        <begin position="1"/>
        <end position="29"/>
    </location>
</feature>
<dbReference type="GO" id="GO:0042255">
    <property type="term" value="P:ribosome assembly"/>
    <property type="evidence" value="ECO:0007669"/>
    <property type="project" value="InterPro"/>
</dbReference>
<dbReference type="GO" id="GO:0016887">
    <property type="term" value="F:ATP hydrolysis activity"/>
    <property type="evidence" value="ECO:0007669"/>
    <property type="project" value="RHEA"/>
</dbReference>
<comment type="subcellular location">
    <subcellularLocation>
        <location evidence="7">Cytoplasm</location>
    </subcellularLocation>
</comment>
<dbReference type="PANTHER" id="PTHR47959">
    <property type="entry name" value="ATP-DEPENDENT RNA HELICASE RHLE-RELATED"/>
    <property type="match status" value="1"/>
</dbReference>
<dbReference type="PROSITE" id="PS51195">
    <property type="entry name" value="Q_MOTIF"/>
    <property type="match status" value="1"/>
</dbReference>
<evidence type="ECO:0000256" key="1">
    <source>
        <dbReference type="ARBA" id="ARBA00022490"/>
    </source>
</evidence>
<dbReference type="HAMAP" id="MF_00968">
    <property type="entry name" value="DEAD_helicase_RhlE"/>
    <property type="match status" value="1"/>
</dbReference>
<evidence type="ECO:0000313" key="14">
    <source>
        <dbReference type="Proteomes" id="UP000010164"/>
    </source>
</evidence>
<evidence type="ECO:0000259" key="10">
    <source>
        <dbReference type="PROSITE" id="PS51192"/>
    </source>
</evidence>
<evidence type="ECO:0000256" key="9">
    <source>
        <dbReference type="SAM" id="MobiDB-lite"/>
    </source>
</evidence>
<feature type="short sequence motif" description="Q motif" evidence="8">
    <location>
        <begin position="1"/>
        <end position="29"/>
    </location>
</feature>
<feature type="domain" description="Helicase ATP-binding" evidence="10">
    <location>
        <begin position="32"/>
        <end position="206"/>
    </location>
</feature>
<dbReference type="GO" id="GO:0009266">
    <property type="term" value="P:response to temperature stimulus"/>
    <property type="evidence" value="ECO:0007669"/>
    <property type="project" value="UniProtKB-ARBA"/>
</dbReference>
<keyword evidence="3 7" id="KW-0378">Hydrolase</keyword>
<dbReference type="eggNOG" id="COG0513">
    <property type="taxonomic scope" value="Bacteria"/>
</dbReference>
<dbReference type="AlphaFoldDB" id="L0WDU6"/>
<keyword evidence="2 7" id="KW-0547">Nucleotide-binding</keyword>
<dbReference type="InterPro" id="IPR027417">
    <property type="entry name" value="P-loop_NTPase"/>
</dbReference>
<dbReference type="PANTHER" id="PTHR47959:SF13">
    <property type="entry name" value="ATP-DEPENDENT RNA HELICASE RHLE"/>
    <property type="match status" value="1"/>
</dbReference>
<dbReference type="Pfam" id="PF00271">
    <property type="entry name" value="Helicase_C"/>
    <property type="match status" value="1"/>
</dbReference>
<dbReference type="SMART" id="SM00487">
    <property type="entry name" value="DEXDc"/>
    <property type="match status" value="1"/>
</dbReference>
<evidence type="ECO:0000256" key="4">
    <source>
        <dbReference type="ARBA" id="ARBA00022806"/>
    </source>
</evidence>
<dbReference type="CDD" id="cd00268">
    <property type="entry name" value="DEADc"/>
    <property type="match status" value="1"/>
</dbReference>
<dbReference type="Proteomes" id="UP000010164">
    <property type="component" value="Unassembled WGS sequence"/>
</dbReference>
<dbReference type="FunFam" id="3.40.50.300:FF:000468">
    <property type="entry name" value="ATP-dependent RNA helicase RhlE"/>
    <property type="match status" value="1"/>
</dbReference>
<protein>
    <recommendedName>
        <fullName evidence="7">ATP-dependent RNA helicase RhlE</fullName>
        <ecNumber evidence="7">3.6.4.13</ecNumber>
    </recommendedName>
</protein>
<evidence type="ECO:0000256" key="8">
    <source>
        <dbReference type="PROSITE-ProRule" id="PRU00552"/>
    </source>
</evidence>
<keyword evidence="14" id="KW-1185">Reference proteome</keyword>
<dbReference type="InterPro" id="IPR000629">
    <property type="entry name" value="RNA-helicase_DEAD-box_CS"/>
</dbReference>
<evidence type="ECO:0000259" key="11">
    <source>
        <dbReference type="PROSITE" id="PS51194"/>
    </source>
</evidence>
<keyword evidence="4 7" id="KW-0347">Helicase</keyword>
<reference evidence="13 14" key="1">
    <citation type="journal article" date="2012" name="J. Bacteriol.">
        <title>Genome Sequence of the Alkane-Degrading Bacterium Alcanivorax hongdengensis Type Strain A-11-3.</title>
        <authorList>
            <person name="Lai Q."/>
            <person name="Shao Z."/>
        </authorList>
    </citation>
    <scope>NUCLEOTIDE SEQUENCE [LARGE SCALE GENOMIC DNA]</scope>
    <source>
        <strain evidence="13 14">A-11-3</strain>
    </source>
</reference>
<name>L0WDU6_9GAMM</name>
<evidence type="ECO:0000256" key="7">
    <source>
        <dbReference type="HAMAP-Rule" id="MF_00968"/>
    </source>
</evidence>
<sequence>MSFSNLGLSDALLSAVAEKGYTQPSPIQAQAIPAVLDGKDVMAAAQTGTGKTAGFTLPLLERLSHGPKVRHNQVRALVLTPTRELAAQVAESVETYGKNLPLRSTVVFGGVKINPQMQRLRGGVDVLVATPGRLLDLYQQNAVRFDQLEILVLDEADRMLDMGFIHDIRKILAKLPPKRQNLMFSATFSPEIRALAKGLVNQPVEIDVSPRNTTTELVTQWIIPVDKKHKPALLAHLINTHNWYQVLVFSRTKHGANRLAKQLEAGGIEAAAIHGNKSQNARTRALADFKSGKLRALVATDIAARGLDIDQLPQVVNVDLPNLPEDYVHRIGRTGRAGASGQAVSLVSADESKQLKDIERLIQKKLERRQIDGFVPSEVVPDAGEPLPPKRRRPKKPKSDKPAGQNNGQKRGAGNGQPRGSNKPAGRADGAPARKGPPRRRRRPARKPASQA</sequence>
<feature type="compositionally biased region" description="Low complexity" evidence="9">
    <location>
        <begin position="423"/>
        <end position="434"/>
    </location>
</feature>
<dbReference type="GO" id="GO:0003724">
    <property type="term" value="F:RNA helicase activity"/>
    <property type="evidence" value="ECO:0007669"/>
    <property type="project" value="UniProtKB-UniRule"/>
</dbReference>
<dbReference type="RefSeq" id="WP_008929313.1">
    <property type="nucleotide sequence ID" value="NZ_AMRJ01000016.1"/>
</dbReference>
<keyword evidence="1 7" id="KW-0963">Cytoplasm</keyword>
<feature type="domain" description="Helicase C-terminal" evidence="11">
    <location>
        <begin position="217"/>
        <end position="382"/>
    </location>
</feature>
<dbReference type="PATRIC" id="fig|1177179.3.peg.2130"/>
<proteinExistence type="inferred from homology"/>
<dbReference type="InterPro" id="IPR011545">
    <property type="entry name" value="DEAD/DEAH_box_helicase_dom"/>
</dbReference>
<evidence type="ECO:0000313" key="13">
    <source>
        <dbReference type="EMBL" id="EKF73965.1"/>
    </source>
</evidence>
<comment type="similarity">
    <text evidence="7">Belongs to the DEAD box helicase family. RhlE subfamily.</text>
</comment>